<comment type="caution">
    <text evidence="1">The sequence shown here is derived from an EMBL/GenBank/DDBJ whole genome shotgun (WGS) entry which is preliminary data.</text>
</comment>
<reference evidence="1 2" key="1">
    <citation type="journal article" date="2016" name="Nat. Commun.">
        <title>Thousands of microbial genomes shed light on interconnected biogeochemical processes in an aquifer system.</title>
        <authorList>
            <person name="Anantharaman K."/>
            <person name="Brown C.T."/>
            <person name="Hug L.A."/>
            <person name="Sharon I."/>
            <person name="Castelle C.J."/>
            <person name="Probst A.J."/>
            <person name="Thomas B.C."/>
            <person name="Singh A."/>
            <person name="Wilkins M.J."/>
            <person name="Karaoz U."/>
            <person name="Brodie E.L."/>
            <person name="Williams K.H."/>
            <person name="Hubbard S.S."/>
            <person name="Banfield J.F."/>
        </authorList>
    </citation>
    <scope>NUCLEOTIDE SEQUENCE [LARGE SCALE GENOMIC DNA]</scope>
</reference>
<dbReference type="AlphaFoldDB" id="A0A1F5G294"/>
<organism evidence="1 2">
    <name type="scientific">Candidatus Curtissbacteria bacterium RBG_13_35_7</name>
    <dbReference type="NCBI Taxonomy" id="1797705"/>
    <lineage>
        <taxon>Bacteria</taxon>
        <taxon>Candidatus Curtissiibacteriota</taxon>
    </lineage>
</organism>
<protein>
    <submittedName>
        <fullName evidence="1">Uncharacterized protein</fullName>
    </submittedName>
</protein>
<dbReference type="EMBL" id="MFAT01000050">
    <property type="protein sequence ID" value="OGD85969.1"/>
    <property type="molecule type" value="Genomic_DNA"/>
</dbReference>
<gene>
    <name evidence="1" type="ORF">A2164_00490</name>
</gene>
<dbReference type="Proteomes" id="UP000176317">
    <property type="component" value="Unassembled WGS sequence"/>
</dbReference>
<evidence type="ECO:0000313" key="1">
    <source>
        <dbReference type="EMBL" id="OGD85969.1"/>
    </source>
</evidence>
<sequence>MTVEIKGDTTIIINKGAAKHEAVVLIWTIGNQSIKTSDIDGALEKVYPKRYKKLVANYKEMLI</sequence>
<evidence type="ECO:0000313" key="2">
    <source>
        <dbReference type="Proteomes" id="UP000176317"/>
    </source>
</evidence>
<name>A0A1F5G294_9BACT</name>
<accession>A0A1F5G294</accession>
<proteinExistence type="predicted"/>